<keyword evidence="5 7" id="KW-0687">Ribonucleoprotein</keyword>
<evidence type="ECO:0000256" key="7">
    <source>
        <dbReference type="HAMAP-Rule" id="MF_03015"/>
    </source>
</evidence>
<dbReference type="FunFam" id="3.40.50.10490:FF:000012">
    <property type="entry name" value="40S ribosomal protein SA"/>
    <property type="match status" value="1"/>
</dbReference>
<reference evidence="10" key="1">
    <citation type="journal article" date="2010" name="Science">
        <title>Plasticity of animal genome architecture unmasked by rapid evolution of a pelagic tunicate.</title>
        <authorList>
            <person name="Denoeud F."/>
            <person name="Henriet S."/>
            <person name="Mungpakdee S."/>
            <person name="Aury J.M."/>
            <person name="Da Silva C."/>
            <person name="Brinkmann H."/>
            <person name="Mikhaleva J."/>
            <person name="Olsen L.C."/>
            <person name="Jubin C."/>
            <person name="Canestro C."/>
            <person name="Bouquet J.M."/>
            <person name="Danks G."/>
            <person name="Poulain J."/>
            <person name="Campsteijn C."/>
            <person name="Adamski M."/>
            <person name="Cross I."/>
            <person name="Yadetie F."/>
            <person name="Muffato M."/>
            <person name="Louis A."/>
            <person name="Butcher S."/>
            <person name="Tsagkogeorga G."/>
            <person name="Konrad A."/>
            <person name="Singh S."/>
            <person name="Jensen M.F."/>
            <person name="Cong E.H."/>
            <person name="Eikeseth-Otteraa H."/>
            <person name="Noel B."/>
            <person name="Anthouard V."/>
            <person name="Porcel B.M."/>
            <person name="Kachouri-Lafond R."/>
            <person name="Nishino A."/>
            <person name="Ugolini M."/>
            <person name="Chourrout P."/>
            <person name="Nishida H."/>
            <person name="Aasland R."/>
            <person name="Huzurbazar S."/>
            <person name="Westhof E."/>
            <person name="Delsuc F."/>
            <person name="Lehrach H."/>
            <person name="Reinhardt R."/>
            <person name="Weissenbach J."/>
            <person name="Roy S.W."/>
            <person name="Artiguenave F."/>
            <person name="Postlethwait J.H."/>
            <person name="Manak J.R."/>
            <person name="Thompson E.M."/>
            <person name="Jaillon O."/>
            <person name="Du Pasquier L."/>
            <person name="Boudinot P."/>
            <person name="Liberles D.A."/>
            <person name="Volff J.N."/>
            <person name="Philippe H."/>
            <person name="Lenhard B."/>
            <person name="Roest Crollius H."/>
            <person name="Wincker P."/>
            <person name="Chourrout D."/>
        </authorList>
    </citation>
    <scope>NUCLEOTIDE SEQUENCE [LARGE SCALE GENOMIC DNA]</scope>
</reference>
<evidence type="ECO:0000256" key="4">
    <source>
        <dbReference type="ARBA" id="ARBA00022980"/>
    </source>
</evidence>
<sequence>MSSNMSILAPTEADIRRMIAAKVHLGDVNHDHRMGQYVHGRNQAQNHIFNLGKTWEKLMLAARAIASVENPADVAVISGKPQGQRAILKFAAKTGATPIAGRYTPGAFTNQNQSSFREPRLLIVTDPRVDHQPITESSYVNIPVIALCDSDSPSKFVDIAIPCNNKGTHSIGLIWWTLAREVLRLRGTLSRSTEWEREIMPDLFFYRAPEEIEKQELKEREAAEEVGGETQDYVPDAPVIPLDTGDWPEEPTAVVAAAAGAETKVADWEPEKAGEAAAGDWGEDNANWE</sequence>
<comment type="subunit">
    <text evidence="7">Component of the small ribosomal subunit. Mature ribosomes consist of a small (40S) and a large (60S) subunit. The 40S subunit contains about 33 different proteins and 1 molecule of RNA (18S). The 60S subunit contains about 49 different proteins and 3 molecules of RNA (28S, 5.8S and 5S). Interacts with ribosomal protein S21.</text>
</comment>
<comment type="subcellular location">
    <subcellularLocation>
        <location evidence="1 7">Cytoplasm</location>
    </subcellularLocation>
</comment>
<evidence type="ECO:0000256" key="5">
    <source>
        <dbReference type="ARBA" id="ARBA00023274"/>
    </source>
</evidence>
<dbReference type="AlphaFoldDB" id="E4WXG4"/>
<dbReference type="EMBL" id="FN654671">
    <property type="protein sequence ID" value="CBY35746.1"/>
    <property type="molecule type" value="Genomic_DNA"/>
</dbReference>
<accession>E4WXG4</accession>
<evidence type="ECO:0000313" key="11">
    <source>
        <dbReference type="EMBL" id="CBY35746.1"/>
    </source>
</evidence>
<dbReference type="Proteomes" id="UP000001307">
    <property type="component" value="Unassembled WGS sequence"/>
</dbReference>
<feature type="region of interest" description="Disordered" evidence="9">
    <location>
        <begin position="262"/>
        <end position="289"/>
    </location>
</feature>
<dbReference type="SUPFAM" id="SSF52313">
    <property type="entry name" value="Ribosomal protein S2"/>
    <property type="match status" value="1"/>
</dbReference>
<organism evidence="10">
    <name type="scientific">Oikopleura dioica</name>
    <name type="common">Tunicate</name>
    <dbReference type="NCBI Taxonomy" id="34765"/>
    <lineage>
        <taxon>Eukaryota</taxon>
        <taxon>Metazoa</taxon>
        <taxon>Chordata</taxon>
        <taxon>Tunicata</taxon>
        <taxon>Appendicularia</taxon>
        <taxon>Copelata</taxon>
        <taxon>Oikopleuridae</taxon>
        <taxon>Oikopleura</taxon>
    </lineage>
</organism>
<dbReference type="InterPro" id="IPR027498">
    <property type="entry name" value="Ribosomal_uS2_euk"/>
</dbReference>
<dbReference type="GO" id="GO:0003735">
    <property type="term" value="F:structural constituent of ribosome"/>
    <property type="evidence" value="ECO:0007669"/>
    <property type="project" value="UniProtKB-UniRule"/>
</dbReference>
<proteinExistence type="inferred from homology"/>
<evidence type="ECO:0000313" key="12">
    <source>
        <dbReference type="Proteomes" id="UP000001307"/>
    </source>
</evidence>
<feature type="compositionally biased region" description="Basic and acidic residues" evidence="9">
    <location>
        <begin position="264"/>
        <end position="274"/>
    </location>
</feature>
<dbReference type="OrthoDB" id="414863at2759"/>
<comment type="subunit">
    <text evidence="6">Monomer (37LRP) and homodimer (67LR). Component of the small ribosomal subunit. Mature ribosomes consist of a small (40S) and a large (60S) subunit. The 40S subunit contains about 33 different proteins and 1 molecule of RNA (18S). The 60S subunit contains about 49 different proteins and 3 molecules of RNA (28S, 5.8S and 5S). Interacts with RPS21. Interacts with several laminins including at least LAMB1. Interacts with MDK. The mature dimeric form interacts with PPP1R16B (via its fourth ankyrin repeat). Interacts with PPP1CA only in the presence of PPP1R16B.</text>
</comment>
<dbReference type="InterPro" id="IPR001865">
    <property type="entry name" value="Ribosomal_uS2"/>
</dbReference>
<evidence type="ECO:0000256" key="9">
    <source>
        <dbReference type="SAM" id="MobiDB-lite"/>
    </source>
</evidence>
<dbReference type="NCBIfam" id="TIGR01012">
    <property type="entry name" value="uS2_euk_arch"/>
    <property type="match status" value="1"/>
</dbReference>
<dbReference type="InterPro" id="IPR018130">
    <property type="entry name" value="Ribosomal_uS2_CS"/>
</dbReference>
<dbReference type="InParanoid" id="E4WXG4"/>
<comment type="function">
    <text evidence="7">Required for the assembly and/or stability of the 40S ribosomal subunit. Required for the processing of the 20S rRNA-precursor to mature 18S rRNA in a late step of the maturation of 40S ribosomal subunits.</text>
</comment>
<protein>
    <recommendedName>
        <fullName evidence="7">Small ribosomal subunit protein uS2</fullName>
    </recommendedName>
</protein>
<dbReference type="InterPro" id="IPR005707">
    <property type="entry name" value="Ribosomal_uS2_euk/arc"/>
</dbReference>
<dbReference type="GO" id="GO:0000028">
    <property type="term" value="P:ribosomal small subunit assembly"/>
    <property type="evidence" value="ECO:0007669"/>
    <property type="project" value="UniProtKB-UniRule"/>
</dbReference>
<keyword evidence="4 7" id="KW-0689">Ribosomal protein</keyword>
<comment type="similarity">
    <text evidence="2 7 8">Belongs to the universal ribosomal protein uS2 family.</text>
</comment>
<feature type="compositionally biased region" description="Low complexity" evidence="9">
    <location>
        <begin position="275"/>
        <end position="289"/>
    </location>
</feature>
<dbReference type="FunCoup" id="E4WXG4">
    <property type="interactions" value="534"/>
</dbReference>
<keyword evidence="3 7" id="KW-0963">Cytoplasm</keyword>
<evidence type="ECO:0000256" key="8">
    <source>
        <dbReference type="RuleBase" id="RU003631"/>
    </source>
</evidence>
<feature type="region of interest" description="Disordered" evidence="9">
    <location>
        <begin position="225"/>
        <end position="248"/>
    </location>
</feature>
<dbReference type="CDD" id="cd01425">
    <property type="entry name" value="RPS2"/>
    <property type="match status" value="1"/>
</dbReference>
<dbReference type="PANTHER" id="PTHR11489">
    <property type="entry name" value="40S RIBOSOMAL PROTEIN SA"/>
    <property type="match status" value="1"/>
</dbReference>
<dbReference type="InterPro" id="IPR023591">
    <property type="entry name" value="Ribosomal_uS2_flav_dom_sf"/>
</dbReference>
<dbReference type="HAMAP" id="MF_03015">
    <property type="entry name" value="Ribosomal_S2_euk"/>
    <property type="match status" value="1"/>
</dbReference>
<evidence type="ECO:0000256" key="2">
    <source>
        <dbReference type="ARBA" id="ARBA00006242"/>
    </source>
</evidence>
<name>E4WXG4_OIKDI</name>
<keyword evidence="12" id="KW-1185">Reference proteome</keyword>
<evidence type="ECO:0000313" key="10">
    <source>
        <dbReference type="EMBL" id="CBY22056.1"/>
    </source>
</evidence>
<evidence type="ECO:0000256" key="3">
    <source>
        <dbReference type="ARBA" id="ARBA00022490"/>
    </source>
</evidence>
<evidence type="ECO:0000256" key="1">
    <source>
        <dbReference type="ARBA" id="ARBA00004496"/>
    </source>
</evidence>
<dbReference type="PROSITE" id="PS00963">
    <property type="entry name" value="RIBOSOMAL_S2_2"/>
    <property type="match status" value="1"/>
</dbReference>
<dbReference type="GO" id="GO:0006412">
    <property type="term" value="P:translation"/>
    <property type="evidence" value="ECO:0007669"/>
    <property type="project" value="UniProtKB-UniRule"/>
</dbReference>
<dbReference type="Pfam" id="PF00318">
    <property type="entry name" value="Ribosomal_S2"/>
    <property type="match status" value="2"/>
</dbReference>
<dbReference type="GO" id="GO:0022627">
    <property type="term" value="C:cytosolic small ribosomal subunit"/>
    <property type="evidence" value="ECO:0007669"/>
    <property type="project" value="UniProtKB-UniRule"/>
</dbReference>
<evidence type="ECO:0000256" key="6">
    <source>
        <dbReference type="ARBA" id="ARBA00062415"/>
    </source>
</evidence>
<gene>
    <name evidence="10" type="ORF">GSOID_T00011598001</name>
    <name evidence="11" type="ORF">GSOID_T00027579001</name>
</gene>
<dbReference type="Proteomes" id="UP000011014">
    <property type="component" value="Unassembled WGS sequence"/>
</dbReference>
<dbReference type="PRINTS" id="PR00395">
    <property type="entry name" value="RIBOSOMALS2"/>
</dbReference>
<dbReference type="EMBL" id="FN653018">
    <property type="protein sequence ID" value="CBY22056.1"/>
    <property type="molecule type" value="Genomic_DNA"/>
</dbReference>
<dbReference type="Gene3D" id="3.40.50.10490">
    <property type="entry name" value="Glucose-6-phosphate isomerase like protein, domain 1"/>
    <property type="match status" value="1"/>
</dbReference>